<feature type="compositionally biased region" description="Polar residues" evidence="1">
    <location>
        <begin position="352"/>
        <end position="370"/>
    </location>
</feature>
<feature type="compositionally biased region" description="Basic and acidic residues" evidence="1">
    <location>
        <begin position="389"/>
        <end position="399"/>
    </location>
</feature>
<dbReference type="Proteomes" id="UP000651452">
    <property type="component" value="Unassembled WGS sequence"/>
</dbReference>
<dbReference type="EMBL" id="RZGK01000020">
    <property type="protein sequence ID" value="KAF9691677.1"/>
    <property type="molecule type" value="Genomic_DNA"/>
</dbReference>
<dbReference type="CDD" id="cd02859">
    <property type="entry name" value="E_set_AMPKbeta_like_N"/>
    <property type="match status" value="1"/>
</dbReference>
<name>A0A8H7IW06_9PLEO</name>
<evidence type="ECO:0000256" key="2">
    <source>
        <dbReference type="SAM" id="Phobius"/>
    </source>
</evidence>
<evidence type="ECO:0000313" key="3">
    <source>
        <dbReference type="EMBL" id="KAF9691677.1"/>
    </source>
</evidence>
<dbReference type="InterPro" id="IPR014756">
    <property type="entry name" value="Ig_E-set"/>
</dbReference>
<evidence type="ECO:0000313" key="4">
    <source>
        <dbReference type="Proteomes" id="UP000651452"/>
    </source>
</evidence>
<feature type="compositionally biased region" description="Basic and acidic residues" evidence="1">
    <location>
        <begin position="231"/>
        <end position="260"/>
    </location>
</feature>
<feature type="compositionally biased region" description="Acidic residues" evidence="1">
    <location>
        <begin position="439"/>
        <end position="449"/>
    </location>
</feature>
<sequence>MSILSRPSRHRLRSLWTSSRHPSSTTDDIPPKPDPLTKSLNPIPQLKRHESDPTLQDVRSSPPPAPSSSPIGLAEAKMQSEATITFTQPGVQPPVYVVSSLSTPPWAPLELKPRKEKTPSGDLVFEQKFGNIAEGSYQYKIRIGEGHWVVDESKESATDELGNRNNVVHVTPAKSDSALDCTPNAKDTLDRKDSTLDTSDVNPGPVPFLVVEKVSDQDQPEYGDVQPKSLPVDESKRAADPDPDFEETKTEGALDTEPPKSPEVPLVMVEKVDDQPAHGDDFGQNATNGQKLAHELRSADASPDRLIISSGESSGLEPEDEQAPLFRHESFQDSQASLPEPSMDTIEEESVRSSTDQTSSGDAINTPSAESQDESQDIDESGHSPLLPHETDFRDEAGELKSMPLFAHETHHETEEDDEFIEGPLLSHETGFTPPAKDDDSDYEDDEYDAAPLLPHETGSSSYRSGEDVGKSSRSVMDEREYEQDHYTQYSDDSDDSGDHGELDLAPTFSHEQDLLDEDHGAPLLPHERGSAAESLSGSERSFSMSPTTYESAYPAFGQETDSAEELFGGSMRPSFFRTRTSSSTLPNKLPRSDAEDLNLHELGLEAFPIGREQIFERVATIGRKLPEDETHDMPTSPQPSVLSQACSSVDLVPVKSYISLASVREDSEEEEEEEEEENADVESLPSPVYMSHQSARFARDPLATPHPDDSKQLGFVPDEKLETQSTHAAESSEADSVGKNDGARDGSKVTISLPDIVASRATVMNTLTPPLTPRALEALSGKEKSTTVPESELRQRREPAKDDAESSPPTPHPEENEGEDEGEDEDVRTGGSPMVTSEKLKSSKNTSPDWKRARIGVPALVAAVAVCYYLAVVR</sequence>
<gene>
    <name evidence="3" type="ORF">EKO04_010336</name>
</gene>
<feature type="transmembrane region" description="Helical" evidence="2">
    <location>
        <begin position="856"/>
        <end position="874"/>
    </location>
</feature>
<dbReference type="AlphaFoldDB" id="A0A8H7IW06"/>
<proteinExistence type="predicted"/>
<dbReference type="Gene3D" id="2.60.40.10">
    <property type="entry name" value="Immunoglobulins"/>
    <property type="match status" value="1"/>
</dbReference>
<accession>A0A8H7IW06</accession>
<keyword evidence="2" id="KW-1133">Transmembrane helix</keyword>
<feature type="compositionally biased region" description="Low complexity" evidence="1">
    <location>
        <begin position="575"/>
        <end position="585"/>
    </location>
</feature>
<feature type="compositionally biased region" description="Basic and acidic residues" evidence="1">
    <location>
        <begin position="465"/>
        <end position="486"/>
    </location>
</feature>
<dbReference type="OrthoDB" id="5350410at2759"/>
<reference evidence="3" key="2">
    <citation type="submission" date="2020-09" db="EMBL/GenBank/DDBJ databases">
        <title>Reference genome assembly for Australian Ascochyta lentis isolate Al4.</title>
        <authorList>
            <person name="Lee R.C."/>
            <person name="Farfan-Caceres L.M."/>
            <person name="Debler J.W."/>
            <person name="Williams A.H."/>
            <person name="Henares B.M."/>
        </authorList>
    </citation>
    <scope>NUCLEOTIDE SEQUENCE</scope>
    <source>
        <strain evidence="3">Al4</strain>
    </source>
</reference>
<feature type="compositionally biased region" description="Acidic residues" evidence="1">
    <location>
        <begin position="667"/>
        <end position="681"/>
    </location>
</feature>
<keyword evidence="4" id="KW-1185">Reference proteome</keyword>
<feature type="compositionally biased region" description="Basic and acidic residues" evidence="1">
    <location>
        <begin position="511"/>
        <end position="531"/>
    </location>
</feature>
<evidence type="ECO:0000256" key="1">
    <source>
        <dbReference type="SAM" id="MobiDB-lite"/>
    </source>
</evidence>
<feature type="compositionally biased region" description="Basic and acidic residues" evidence="1">
    <location>
        <begin position="270"/>
        <end position="281"/>
    </location>
</feature>
<keyword evidence="2" id="KW-0812">Transmembrane</keyword>
<dbReference type="SUPFAM" id="SSF81296">
    <property type="entry name" value="E set domains"/>
    <property type="match status" value="1"/>
</dbReference>
<feature type="compositionally biased region" description="Polar residues" evidence="1">
    <location>
        <begin position="534"/>
        <end position="551"/>
    </location>
</feature>
<feature type="compositionally biased region" description="Basic and acidic residues" evidence="1">
    <location>
        <begin position="707"/>
        <end position="723"/>
    </location>
</feature>
<feature type="region of interest" description="Disordered" evidence="1">
    <location>
        <begin position="621"/>
        <end position="646"/>
    </location>
</feature>
<feature type="compositionally biased region" description="Polar residues" evidence="1">
    <location>
        <begin position="16"/>
        <end position="27"/>
    </location>
</feature>
<feature type="compositionally biased region" description="Polar residues" evidence="1">
    <location>
        <begin position="634"/>
        <end position="646"/>
    </location>
</feature>
<feature type="region of interest" description="Disordered" evidence="1">
    <location>
        <begin position="663"/>
        <end position="854"/>
    </location>
</feature>
<organism evidence="3 4">
    <name type="scientific">Ascochyta lentis</name>
    <dbReference type="NCBI Taxonomy" id="205686"/>
    <lineage>
        <taxon>Eukaryota</taxon>
        <taxon>Fungi</taxon>
        <taxon>Dikarya</taxon>
        <taxon>Ascomycota</taxon>
        <taxon>Pezizomycotina</taxon>
        <taxon>Dothideomycetes</taxon>
        <taxon>Pleosporomycetidae</taxon>
        <taxon>Pleosporales</taxon>
        <taxon>Pleosporineae</taxon>
        <taxon>Didymellaceae</taxon>
        <taxon>Ascochyta</taxon>
    </lineage>
</organism>
<comment type="caution">
    <text evidence="3">The sequence shown here is derived from an EMBL/GenBank/DDBJ whole genome shotgun (WGS) entry which is preliminary data.</text>
</comment>
<feature type="compositionally biased region" description="Basic and acidic residues" evidence="1">
    <location>
        <begin position="781"/>
        <end position="805"/>
    </location>
</feature>
<keyword evidence="2" id="KW-0472">Membrane</keyword>
<feature type="compositionally biased region" description="Basic and acidic residues" evidence="1">
    <location>
        <begin position="737"/>
        <end position="748"/>
    </location>
</feature>
<dbReference type="InterPro" id="IPR013783">
    <property type="entry name" value="Ig-like_fold"/>
</dbReference>
<evidence type="ECO:0008006" key="5">
    <source>
        <dbReference type="Google" id="ProtNLM"/>
    </source>
</evidence>
<feature type="region of interest" description="Disordered" evidence="1">
    <location>
        <begin position="175"/>
        <end position="595"/>
    </location>
</feature>
<reference evidence="3" key="1">
    <citation type="submission" date="2018-12" db="EMBL/GenBank/DDBJ databases">
        <authorList>
            <person name="Syme R.A."/>
            <person name="Farfan-Caceres L."/>
            <person name="Lichtenzveig J."/>
        </authorList>
    </citation>
    <scope>NUCLEOTIDE SEQUENCE</scope>
    <source>
        <strain evidence="3">Al4</strain>
    </source>
</reference>
<protein>
    <recommendedName>
        <fullName evidence="5">AMP-activated protein kinase glycogen-binding domain-containing protein</fullName>
    </recommendedName>
</protein>
<feature type="region of interest" description="Disordered" evidence="1">
    <location>
        <begin position="1"/>
        <end position="80"/>
    </location>
</feature>
<feature type="compositionally biased region" description="Acidic residues" evidence="1">
    <location>
        <begin position="817"/>
        <end position="827"/>
    </location>
</feature>